<sequence>MCTFNLQDFFSAFIVMFAIIDVTGSLPIFLNLKEKHKTFSPWKASLYSLLILLGFFFVGEGILRLFSVDISSFAVAGSVVLFVIGCEMTFGVEIFKMDGPSNNATMIPIIFPLLAGPGAFTALLSLKAEYSSLVIILALILNMLIVYAVMRYVHLVEKLLGAGGIYVLRKFFGVIVLAIAVKLFMGNISNLLSI</sequence>
<feature type="transmembrane region" description="Helical" evidence="7">
    <location>
        <begin position="44"/>
        <end position="66"/>
    </location>
</feature>
<dbReference type="InterPro" id="IPR002771">
    <property type="entry name" value="Multi_antbiot-R_MarC"/>
</dbReference>
<evidence type="ECO:0000256" key="6">
    <source>
        <dbReference type="ARBA" id="ARBA00023136"/>
    </source>
</evidence>
<evidence type="ECO:0000256" key="4">
    <source>
        <dbReference type="ARBA" id="ARBA00022692"/>
    </source>
</evidence>
<reference evidence="8 9" key="1">
    <citation type="submission" date="2019-03" db="EMBL/GenBank/DDBJ databases">
        <title>Single cell metagenomics reveals metabolic interactions within the superorganism composed of flagellate Streblomastix strix and complex community of Bacteroidetes bacteria on its surface.</title>
        <authorList>
            <person name="Treitli S.C."/>
            <person name="Kolisko M."/>
            <person name="Husnik F."/>
            <person name="Keeling P."/>
            <person name="Hampl V."/>
        </authorList>
    </citation>
    <scope>NUCLEOTIDE SEQUENCE [LARGE SCALE GENOMIC DNA]</scope>
    <source>
        <strain evidence="8">St1</strain>
    </source>
</reference>
<feature type="transmembrane region" description="Helical" evidence="7">
    <location>
        <begin position="104"/>
        <end position="124"/>
    </location>
</feature>
<comment type="similarity">
    <text evidence="2 7">Belongs to the UPF0056 (MarC) family.</text>
</comment>
<evidence type="ECO:0000313" key="9">
    <source>
        <dbReference type="Proteomes" id="UP000324575"/>
    </source>
</evidence>
<accession>A0A5M8P5E9</accession>
<keyword evidence="3" id="KW-1003">Cell membrane</keyword>
<dbReference type="PANTHER" id="PTHR33508:SF1">
    <property type="entry name" value="UPF0056 MEMBRANE PROTEIN YHCE"/>
    <property type="match status" value="1"/>
</dbReference>
<evidence type="ECO:0000256" key="2">
    <source>
        <dbReference type="ARBA" id="ARBA00009784"/>
    </source>
</evidence>
<name>A0A5M8P5E9_9BACT</name>
<keyword evidence="5 7" id="KW-1133">Transmembrane helix</keyword>
<gene>
    <name evidence="8" type="ORF">EZS26_000083</name>
</gene>
<comment type="caution">
    <text evidence="8">The sequence shown here is derived from an EMBL/GenBank/DDBJ whole genome shotgun (WGS) entry which is preliminary data.</text>
</comment>
<feature type="transmembrane region" description="Helical" evidence="7">
    <location>
        <begin position="12"/>
        <end position="32"/>
    </location>
</feature>
<keyword evidence="6 7" id="KW-0472">Membrane</keyword>
<organism evidence="8 9">
    <name type="scientific">Candidatus Ordinivivax streblomastigis</name>
    <dbReference type="NCBI Taxonomy" id="2540710"/>
    <lineage>
        <taxon>Bacteria</taxon>
        <taxon>Pseudomonadati</taxon>
        <taxon>Bacteroidota</taxon>
        <taxon>Bacteroidia</taxon>
        <taxon>Bacteroidales</taxon>
        <taxon>Candidatus Ordinivivax</taxon>
    </lineage>
</organism>
<evidence type="ECO:0000313" key="8">
    <source>
        <dbReference type="EMBL" id="KAA6303532.1"/>
    </source>
</evidence>
<dbReference type="Proteomes" id="UP000324575">
    <property type="component" value="Unassembled WGS sequence"/>
</dbReference>
<dbReference type="EMBL" id="SNRX01000001">
    <property type="protein sequence ID" value="KAA6303532.1"/>
    <property type="molecule type" value="Genomic_DNA"/>
</dbReference>
<dbReference type="PANTHER" id="PTHR33508">
    <property type="entry name" value="UPF0056 MEMBRANE PROTEIN YHCE"/>
    <property type="match status" value="1"/>
</dbReference>
<proteinExistence type="inferred from homology"/>
<evidence type="ECO:0000256" key="3">
    <source>
        <dbReference type="ARBA" id="ARBA00022475"/>
    </source>
</evidence>
<comment type="subcellular location">
    <subcellularLocation>
        <location evidence="1 7">Cell membrane</location>
        <topology evidence="1 7">Multi-pass membrane protein</topology>
    </subcellularLocation>
</comment>
<dbReference type="GO" id="GO:0005886">
    <property type="term" value="C:plasma membrane"/>
    <property type="evidence" value="ECO:0007669"/>
    <property type="project" value="UniProtKB-SubCell"/>
</dbReference>
<evidence type="ECO:0000256" key="7">
    <source>
        <dbReference type="RuleBase" id="RU362048"/>
    </source>
</evidence>
<dbReference type="AlphaFoldDB" id="A0A5M8P5E9"/>
<evidence type="ECO:0000256" key="1">
    <source>
        <dbReference type="ARBA" id="ARBA00004651"/>
    </source>
</evidence>
<feature type="transmembrane region" description="Helical" evidence="7">
    <location>
        <begin position="171"/>
        <end position="192"/>
    </location>
</feature>
<protein>
    <recommendedName>
        <fullName evidence="7">UPF0056 membrane protein</fullName>
    </recommendedName>
</protein>
<keyword evidence="4 7" id="KW-0812">Transmembrane</keyword>
<feature type="transmembrane region" description="Helical" evidence="7">
    <location>
        <begin position="130"/>
        <end position="150"/>
    </location>
</feature>
<dbReference type="Pfam" id="PF01914">
    <property type="entry name" value="MarC"/>
    <property type="match status" value="1"/>
</dbReference>
<evidence type="ECO:0000256" key="5">
    <source>
        <dbReference type="ARBA" id="ARBA00022989"/>
    </source>
</evidence>
<feature type="transmembrane region" description="Helical" evidence="7">
    <location>
        <begin position="72"/>
        <end position="92"/>
    </location>
</feature>